<sequence>MSSSDNMLDTYLYSTDTLTDRLIMAPSHNLRRRNVAATTNAGDKERMINARVRMLEREMDKITDPTIVAAAVSHDCIPNGDIVGREVKESTAQ</sequence>
<dbReference type="Proteomes" id="UP000094526">
    <property type="component" value="Unassembled WGS sequence"/>
</dbReference>
<proteinExistence type="predicted"/>
<accession>A0A1C1D199</accession>
<keyword evidence="2" id="KW-1185">Reference proteome</keyword>
<evidence type="ECO:0000313" key="2">
    <source>
        <dbReference type="Proteomes" id="UP000094526"/>
    </source>
</evidence>
<reference evidence="2" key="1">
    <citation type="submission" date="2015-07" db="EMBL/GenBank/DDBJ databases">
        <authorList>
            <person name="Teixeira M.M."/>
            <person name="Souza R.C."/>
            <person name="Almeida L.G."/>
            <person name="Vicente V.A."/>
            <person name="de Hoog S."/>
            <person name="Bocca A.L."/>
            <person name="de Almeida S.R."/>
            <person name="Vasconcelos A.T."/>
            <person name="Felipe M.S."/>
        </authorList>
    </citation>
    <scope>NUCLEOTIDE SEQUENCE [LARGE SCALE GENOMIC DNA]</scope>
    <source>
        <strain evidence="2">KSF</strain>
    </source>
</reference>
<gene>
    <name evidence="1" type="ORF">CLCR_01011</name>
</gene>
<comment type="caution">
    <text evidence="1">The sequence shown here is derived from an EMBL/GenBank/DDBJ whole genome shotgun (WGS) entry which is preliminary data.</text>
</comment>
<organism evidence="1 2">
    <name type="scientific">Cladophialophora carrionii</name>
    <dbReference type="NCBI Taxonomy" id="86049"/>
    <lineage>
        <taxon>Eukaryota</taxon>
        <taxon>Fungi</taxon>
        <taxon>Dikarya</taxon>
        <taxon>Ascomycota</taxon>
        <taxon>Pezizomycotina</taxon>
        <taxon>Eurotiomycetes</taxon>
        <taxon>Chaetothyriomycetidae</taxon>
        <taxon>Chaetothyriales</taxon>
        <taxon>Herpotrichiellaceae</taxon>
        <taxon>Cladophialophora</taxon>
    </lineage>
</organism>
<dbReference type="EMBL" id="LGRB01000004">
    <property type="protein sequence ID" value="OCT54537.1"/>
    <property type="molecule type" value="Genomic_DNA"/>
</dbReference>
<protein>
    <submittedName>
        <fullName evidence="1">Uncharacterized protein</fullName>
    </submittedName>
</protein>
<evidence type="ECO:0000313" key="1">
    <source>
        <dbReference type="EMBL" id="OCT54537.1"/>
    </source>
</evidence>
<dbReference type="AlphaFoldDB" id="A0A1C1D199"/>
<name>A0A1C1D199_9EURO</name>
<dbReference type="VEuPathDB" id="FungiDB:CLCR_01011"/>